<evidence type="ECO:0000313" key="1">
    <source>
        <dbReference type="EMBL" id="KAB8124983.1"/>
    </source>
</evidence>
<sequence>MADEQAESGFSSFLDRAYQASIDGLGAFGSSEELARTYLARNGGNPRKAANALIRWQNTKAATSGFISGLGGLLTLPIALPANMSSLIYLQIRMITAIAAMGGHDIRDEKVKAACLSALSGVELEEFAKNIGISLARSTAIQNINTRILLDIKKYLVRHFVRAGSSRVLSAALKFVPIMGGVIGGTFDGITTNKIGNAAIRNFITRDAA</sequence>
<organism evidence="1 2">
    <name type="scientific">Komagataeibacter medellinensis</name>
    <dbReference type="NCBI Taxonomy" id="1177712"/>
    <lineage>
        <taxon>Bacteria</taxon>
        <taxon>Pseudomonadati</taxon>
        <taxon>Pseudomonadota</taxon>
        <taxon>Alphaproteobacteria</taxon>
        <taxon>Acetobacterales</taxon>
        <taxon>Acetobacteraceae</taxon>
        <taxon>Komagataeibacter</taxon>
    </lineage>
</organism>
<evidence type="ECO:0000313" key="2">
    <source>
        <dbReference type="Proteomes" id="UP000427842"/>
    </source>
</evidence>
<reference evidence="1 2" key="1">
    <citation type="submission" date="2018-09" db="EMBL/GenBank/DDBJ databases">
        <title>Genome sequence and characterization of the bcs clusters for the production of nanocellulose from the low pH resistant strain Komagataeibacter medellinensis ID13488.</title>
        <authorList>
            <person name="Hernandez-Arriaga A.M."/>
            <person name="Del Cerro C."/>
            <person name="Urbina L."/>
            <person name="Eceiza A."/>
            <person name="Retegi A."/>
            <person name="Prieto M.A."/>
        </authorList>
    </citation>
    <scope>NUCLEOTIDE SEQUENCE [LARGE SCALE GENOMIC DNA]</scope>
    <source>
        <strain evidence="1 2">ID13488</strain>
    </source>
</reference>
<evidence type="ECO:0008006" key="3">
    <source>
        <dbReference type="Google" id="ProtNLM"/>
    </source>
</evidence>
<dbReference type="PANTHER" id="PTHR41260">
    <property type="entry name" value="PROTEIN ECSC"/>
    <property type="match status" value="1"/>
</dbReference>
<dbReference type="Proteomes" id="UP000427842">
    <property type="component" value="Unassembled WGS sequence"/>
</dbReference>
<dbReference type="PANTHER" id="PTHR41260:SF1">
    <property type="entry name" value="PROTEIN ECSC"/>
    <property type="match status" value="1"/>
</dbReference>
<name>A0ABQ6VXX2_9PROT</name>
<gene>
    <name evidence="1" type="ORF">D3W54_13140</name>
</gene>
<keyword evidence="2" id="KW-1185">Reference proteome</keyword>
<dbReference type="Pfam" id="PF12787">
    <property type="entry name" value="EcsC"/>
    <property type="match status" value="1"/>
</dbReference>
<dbReference type="EMBL" id="QYAZ01000001">
    <property type="protein sequence ID" value="KAB8124983.1"/>
    <property type="molecule type" value="Genomic_DNA"/>
</dbReference>
<dbReference type="RefSeq" id="WP_014104698.1">
    <property type="nucleotide sequence ID" value="NZ_QYAZ01000001.1"/>
</dbReference>
<dbReference type="InterPro" id="IPR024787">
    <property type="entry name" value="EcsC"/>
</dbReference>
<accession>A0ABQ6VXX2</accession>
<proteinExistence type="predicted"/>
<protein>
    <recommendedName>
        <fullName evidence="3">EcsC family protein</fullName>
    </recommendedName>
</protein>
<comment type="caution">
    <text evidence="1">The sequence shown here is derived from an EMBL/GenBank/DDBJ whole genome shotgun (WGS) entry which is preliminary data.</text>
</comment>